<evidence type="ECO:0000256" key="1">
    <source>
        <dbReference type="ARBA" id="ARBA00022884"/>
    </source>
</evidence>
<sequence length="441" mass="48049">MSSAPSGEGRETPNNVSSDAAAETSNNVGVNVARRQTWNIPINGAVDAVPVMRAGVWPSLSETANAPRRPQRQPRPTSDHSRTVSEASSSRNHVAHSVKPNSAQSNVHPGRNKDTRNHATSSSVGNTDRSQPPSSQGPVTQVSVNNGSYNNNSNPETGPKNGPRPQLHSGGNHPQHQDSHRKGNVGHHPRGDGSHGRRKNVDRGNRDANTHPSHNARNGPVPPPVFFGPPPGPLPRPAFPVAPYPPLPPPFPPVQLMSPGIPPFAGQRVFYGPPMIGPLPMRPLPPHVPFGLPFHISNLMKQINYYFSDDNLVRDVHLRRNMDEQGWVSVSTIAEFQRVKDITAQANNFLDGNDKDPIQFILNVMQNSPSVEVQGDKLRKRSGWEKYILPNIIKSSSAVENVANGELATRLENTVLEEKPLHSDLKLEDGANKSTNDEVEQ</sequence>
<feature type="compositionally biased region" description="Polar residues" evidence="3">
    <location>
        <begin position="118"/>
        <end position="141"/>
    </location>
</feature>
<reference evidence="5" key="1">
    <citation type="submission" date="2021-01" db="UniProtKB">
        <authorList>
            <consortium name="EnsemblPlants"/>
        </authorList>
    </citation>
    <scope>IDENTIFICATION</scope>
</reference>
<dbReference type="Pfam" id="PF05383">
    <property type="entry name" value="La"/>
    <property type="match status" value="1"/>
</dbReference>
<evidence type="ECO:0000313" key="5">
    <source>
        <dbReference type="EnsemblPlants" id="Kaladp0084s0020.1.v1.1"/>
    </source>
</evidence>
<dbReference type="SMART" id="SM00715">
    <property type="entry name" value="LA"/>
    <property type="match status" value="1"/>
</dbReference>
<dbReference type="Proteomes" id="UP000594263">
    <property type="component" value="Unplaced"/>
</dbReference>
<feature type="region of interest" description="Disordered" evidence="3">
    <location>
        <begin position="1"/>
        <end position="27"/>
    </location>
</feature>
<organism evidence="5 6">
    <name type="scientific">Kalanchoe fedtschenkoi</name>
    <name type="common">Lavender scallops</name>
    <name type="synonym">South American air plant</name>
    <dbReference type="NCBI Taxonomy" id="63787"/>
    <lineage>
        <taxon>Eukaryota</taxon>
        <taxon>Viridiplantae</taxon>
        <taxon>Streptophyta</taxon>
        <taxon>Embryophyta</taxon>
        <taxon>Tracheophyta</taxon>
        <taxon>Spermatophyta</taxon>
        <taxon>Magnoliopsida</taxon>
        <taxon>eudicotyledons</taxon>
        <taxon>Gunneridae</taxon>
        <taxon>Pentapetalae</taxon>
        <taxon>Saxifragales</taxon>
        <taxon>Crassulaceae</taxon>
        <taxon>Kalanchoe</taxon>
    </lineage>
</organism>
<dbReference type="PANTHER" id="PTHR22792:SF132">
    <property type="entry name" value="LA-RELATED PROTEIN 1"/>
    <property type="match status" value="1"/>
</dbReference>
<dbReference type="SUPFAM" id="SSF46785">
    <property type="entry name" value="Winged helix' DNA-binding domain"/>
    <property type="match status" value="1"/>
</dbReference>
<feature type="domain" description="HTH La-type RNA-binding" evidence="4">
    <location>
        <begin position="289"/>
        <end position="391"/>
    </location>
</feature>
<evidence type="ECO:0000313" key="6">
    <source>
        <dbReference type="Proteomes" id="UP000594263"/>
    </source>
</evidence>
<dbReference type="GO" id="GO:0005737">
    <property type="term" value="C:cytoplasm"/>
    <property type="evidence" value="ECO:0007669"/>
    <property type="project" value="UniProtKB-ARBA"/>
</dbReference>
<dbReference type="AlphaFoldDB" id="A0A7N0USL4"/>
<feature type="compositionally biased region" description="Basic and acidic residues" evidence="3">
    <location>
        <begin position="189"/>
        <end position="209"/>
    </location>
</feature>
<dbReference type="EnsemblPlants" id="Kaladp0084s0020.1.v1.1">
    <property type="protein sequence ID" value="Kaladp0084s0020.1.v1.1"/>
    <property type="gene ID" value="Kaladp0084s0020.v1.1"/>
</dbReference>
<feature type="compositionally biased region" description="Low complexity" evidence="3">
    <location>
        <begin position="142"/>
        <end position="154"/>
    </location>
</feature>
<dbReference type="PANTHER" id="PTHR22792">
    <property type="entry name" value="LUPUS LA PROTEIN-RELATED"/>
    <property type="match status" value="1"/>
</dbReference>
<dbReference type="CDD" id="cd07323">
    <property type="entry name" value="LAM"/>
    <property type="match status" value="1"/>
</dbReference>
<evidence type="ECO:0000256" key="2">
    <source>
        <dbReference type="PROSITE-ProRule" id="PRU00332"/>
    </source>
</evidence>
<feature type="compositionally biased region" description="Pro residues" evidence="3">
    <location>
        <begin position="220"/>
        <end position="231"/>
    </location>
</feature>
<evidence type="ECO:0000256" key="3">
    <source>
        <dbReference type="SAM" id="MobiDB-lite"/>
    </source>
</evidence>
<dbReference type="InterPro" id="IPR036390">
    <property type="entry name" value="WH_DNA-bd_sf"/>
</dbReference>
<dbReference type="OMA" id="SMVVEVQ"/>
<proteinExistence type="predicted"/>
<protein>
    <recommendedName>
        <fullName evidence="4">HTH La-type RNA-binding domain-containing protein</fullName>
    </recommendedName>
</protein>
<keyword evidence="6" id="KW-1185">Reference proteome</keyword>
<dbReference type="GO" id="GO:0003723">
    <property type="term" value="F:RNA binding"/>
    <property type="evidence" value="ECO:0007669"/>
    <property type="project" value="UniProtKB-UniRule"/>
</dbReference>
<dbReference type="Gramene" id="Kaladp0084s0020.1.v1.1">
    <property type="protein sequence ID" value="Kaladp0084s0020.1.v1.1"/>
    <property type="gene ID" value="Kaladp0084s0020.v1.1"/>
</dbReference>
<accession>A0A7N0USL4</accession>
<evidence type="ECO:0000259" key="4">
    <source>
        <dbReference type="PROSITE" id="PS50961"/>
    </source>
</evidence>
<keyword evidence="1 2" id="KW-0694">RNA-binding</keyword>
<dbReference type="InterPro" id="IPR006630">
    <property type="entry name" value="La_HTH"/>
</dbReference>
<dbReference type="InterPro" id="IPR036388">
    <property type="entry name" value="WH-like_DNA-bd_sf"/>
</dbReference>
<feature type="region of interest" description="Disordered" evidence="3">
    <location>
        <begin position="60"/>
        <end position="231"/>
    </location>
</feature>
<dbReference type="PROSITE" id="PS50961">
    <property type="entry name" value="HTH_LA"/>
    <property type="match status" value="1"/>
</dbReference>
<feature type="compositionally biased region" description="Basic and acidic residues" evidence="3">
    <location>
        <begin position="422"/>
        <end position="431"/>
    </location>
</feature>
<name>A0A7N0USL4_KALFE</name>
<feature type="compositionally biased region" description="Polar residues" evidence="3">
    <location>
        <begin position="12"/>
        <end position="27"/>
    </location>
</feature>
<dbReference type="InterPro" id="IPR045180">
    <property type="entry name" value="La_dom_prot"/>
</dbReference>
<feature type="region of interest" description="Disordered" evidence="3">
    <location>
        <begin position="422"/>
        <end position="441"/>
    </location>
</feature>
<dbReference type="Gene3D" id="1.10.10.10">
    <property type="entry name" value="Winged helix-like DNA-binding domain superfamily/Winged helix DNA-binding domain"/>
    <property type="match status" value="1"/>
</dbReference>